<organism evidence="1 2">
    <name type="scientific">Pelatocladus maniniholoensis HA4357-MV3</name>
    <dbReference type="NCBI Taxonomy" id="1117104"/>
    <lineage>
        <taxon>Bacteria</taxon>
        <taxon>Bacillati</taxon>
        <taxon>Cyanobacteriota</taxon>
        <taxon>Cyanophyceae</taxon>
        <taxon>Nostocales</taxon>
        <taxon>Nostocaceae</taxon>
        <taxon>Pelatocladus</taxon>
    </lineage>
</organism>
<accession>A0A9E3H8M1</accession>
<name>A0A9E3H8M1_9NOST</name>
<evidence type="ECO:0000313" key="2">
    <source>
        <dbReference type="Proteomes" id="UP000813215"/>
    </source>
</evidence>
<reference evidence="1" key="1">
    <citation type="submission" date="2021-05" db="EMBL/GenBank/DDBJ databases">
        <authorList>
            <person name="Pietrasiak N."/>
            <person name="Ward R."/>
            <person name="Stajich J.E."/>
            <person name="Kurbessoian T."/>
        </authorList>
    </citation>
    <scope>NUCLEOTIDE SEQUENCE</scope>
    <source>
        <strain evidence="1">HA4357-MV3</strain>
    </source>
</reference>
<dbReference type="InterPro" id="IPR001646">
    <property type="entry name" value="5peptide_repeat"/>
</dbReference>
<proteinExistence type="predicted"/>
<dbReference type="AlphaFoldDB" id="A0A9E3H8M1"/>
<comment type="caution">
    <text evidence="1">The sequence shown here is derived from an EMBL/GenBank/DDBJ whole genome shotgun (WGS) entry which is preliminary data.</text>
</comment>
<protein>
    <submittedName>
        <fullName evidence="1">Pentapeptide repeat-containing protein</fullName>
    </submittedName>
</protein>
<gene>
    <name evidence="1" type="ORF">KME28_09980</name>
</gene>
<reference evidence="1" key="2">
    <citation type="journal article" date="2022" name="Microbiol. Resour. Announc.">
        <title>Metagenome Sequencing to Explore Phylogenomics of Terrestrial Cyanobacteria.</title>
        <authorList>
            <person name="Ward R.D."/>
            <person name="Stajich J.E."/>
            <person name="Johansen J.R."/>
            <person name="Huntemann M."/>
            <person name="Clum A."/>
            <person name="Foster B."/>
            <person name="Foster B."/>
            <person name="Roux S."/>
            <person name="Palaniappan K."/>
            <person name="Varghese N."/>
            <person name="Mukherjee S."/>
            <person name="Reddy T.B.K."/>
            <person name="Daum C."/>
            <person name="Copeland A."/>
            <person name="Chen I.A."/>
            <person name="Ivanova N.N."/>
            <person name="Kyrpides N.C."/>
            <person name="Shapiro N."/>
            <person name="Eloe-Fadrosh E.A."/>
            <person name="Pietrasiak N."/>
        </authorList>
    </citation>
    <scope>NUCLEOTIDE SEQUENCE</scope>
    <source>
        <strain evidence="1">HA4357-MV3</strain>
    </source>
</reference>
<dbReference type="Pfam" id="PF00805">
    <property type="entry name" value="Pentapeptide"/>
    <property type="match status" value="1"/>
</dbReference>
<dbReference type="EMBL" id="JAHHHW010000079">
    <property type="protein sequence ID" value="MBW4432036.1"/>
    <property type="molecule type" value="Genomic_DNA"/>
</dbReference>
<dbReference type="Proteomes" id="UP000813215">
    <property type="component" value="Unassembled WGS sequence"/>
</dbReference>
<dbReference type="SUPFAM" id="SSF141571">
    <property type="entry name" value="Pentapeptide repeat-like"/>
    <property type="match status" value="1"/>
</dbReference>
<evidence type="ECO:0000313" key="1">
    <source>
        <dbReference type="EMBL" id="MBW4432036.1"/>
    </source>
</evidence>
<dbReference type="Gene3D" id="2.160.20.80">
    <property type="entry name" value="E3 ubiquitin-protein ligase SopA"/>
    <property type="match status" value="1"/>
</dbReference>
<sequence>MYDLNRLTKENLLNFAVKLRNLDTDAASMEAMAVSMVSYIYKNFVLPDGSPACSLVRFFKTHPYDGLPEDIQLETKSILNGRTINSDTKCLTLLATMGENPQWNSRKLSLGHQVIPLIDQDTVAKIPMISQLIWQFGLEIENVIKPKPEIIINLGKKNFNVFYIPEAINSPYIPAQTQFVIPYQIKSVLGLGGMLPSGNIFVMILFSKVQIPVDLAYLFKWVAVYARVAATSVEKKGIIFDNTPIDITNVSKNSSNKQIHQVINFQGANLQGVNFQGANLQGANFQGANLQGAIMPDGSIYTAK</sequence>